<accession>A0ABN8EKF7</accession>
<dbReference type="EMBL" id="CAKLPX010000004">
    <property type="protein sequence ID" value="CAH0992837.1"/>
    <property type="molecule type" value="Genomic_DNA"/>
</dbReference>
<feature type="domain" description="Glycosyl transferase family 1" evidence="1">
    <location>
        <begin position="183"/>
        <end position="326"/>
    </location>
</feature>
<protein>
    <submittedName>
        <fullName evidence="2">Lipopolysaccharide core biosynthesis protein RfaG</fullName>
        <ecNumber evidence="2">2.4.-.-</ecNumber>
    </submittedName>
</protein>
<dbReference type="SUPFAM" id="SSF53756">
    <property type="entry name" value="UDP-Glycosyltransferase/glycogen phosphorylase"/>
    <property type="match status" value="1"/>
</dbReference>
<dbReference type="Pfam" id="PF00534">
    <property type="entry name" value="Glycos_transf_1"/>
    <property type="match status" value="1"/>
</dbReference>
<dbReference type="RefSeq" id="WP_237445524.1">
    <property type="nucleotide sequence ID" value="NZ_CAKLPX010000004.1"/>
</dbReference>
<dbReference type="Gene3D" id="3.40.50.2000">
    <property type="entry name" value="Glycogen Phosphorylase B"/>
    <property type="match status" value="2"/>
</dbReference>
<proteinExistence type="predicted"/>
<evidence type="ECO:0000313" key="3">
    <source>
        <dbReference type="Proteomes" id="UP000838100"/>
    </source>
</evidence>
<reference evidence="2" key="1">
    <citation type="submission" date="2021-12" db="EMBL/GenBank/DDBJ databases">
        <authorList>
            <person name="Rodrigo-Torres L."/>
            <person name="Arahal R. D."/>
            <person name="Lucena T."/>
        </authorList>
    </citation>
    <scope>NUCLEOTIDE SEQUENCE</scope>
    <source>
        <strain evidence="2">CECT 8267</strain>
    </source>
</reference>
<name>A0ABN8EKF7_9GAMM</name>
<comment type="caution">
    <text evidence="2">The sequence shown here is derived from an EMBL/GenBank/DDBJ whole genome shotgun (WGS) entry which is preliminary data.</text>
</comment>
<dbReference type="InterPro" id="IPR001296">
    <property type="entry name" value="Glyco_trans_1"/>
</dbReference>
<dbReference type="PANTHER" id="PTHR12526">
    <property type="entry name" value="GLYCOSYLTRANSFERASE"/>
    <property type="match status" value="1"/>
</dbReference>
<dbReference type="Proteomes" id="UP000838100">
    <property type="component" value="Unassembled WGS sequence"/>
</dbReference>
<dbReference type="EC" id="2.4.-.-" evidence="2"/>
<evidence type="ECO:0000259" key="1">
    <source>
        <dbReference type="Pfam" id="PF00534"/>
    </source>
</evidence>
<dbReference type="GO" id="GO:0016757">
    <property type="term" value="F:glycosyltransferase activity"/>
    <property type="evidence" value="ECO:0007669"/>
    <property type="project" value="UniProtKB-KW"/>
</dbReference>
<keyword evidence="2" id="KW-0328">Glycosyltransferase</keyword>
<organism evidence="2 3">
    <name type="scientific">Sinobacterium norvegicum</name>
    <dbReference type="NCBI Taxonomy" id="1641715"/>
    <lineage>
        <taxon>Bacteria</taxon>
        <taxon>Pseudomonadati</taxon>
        <taxon>Pseudomonadota</taxon>
        <taxon>Gammaproteobacteria</taxon>
        <taxon>Cellvibrionales</taxon>
        <taxon>Spongiibacteraceae</taxon>
        <taxon>Sinobacterium</taxon>
    </lineage>
</organism>
<gene>
    <name evidence="2" type="primary">rfaG</name>
    <name evidence="2" type="ORF">SIN8267_02974</name>
</gene>
<evidence type="ECO:0000313" key="2">
    <source>
        <dbReference type="EMBL" id="CAH0992837.1"/>
    </source>
</evidence>
<dbReference type="PANTHER" id="PTHR12526:SF641">
    <property type="entry name" value="LIPOPOLYSACCHARIDE CORE BIOSYNTHESIS PROTEIN RFAG"/>
    <property type="match status" value="1"/>
</dbReference>
<sequence>MKLAFTLFKYFPYGGLQKDMWRIAHACADLGHQVEIFCGVWQGEKPIQMPVYELGKKGWSNHTKNRRFSERFAAAIAEKNFDQVIGFDRLPGLDWYYAADSCFKAKKISPWYALTPRVRHFLRVEASVFGRQSSTQLLMISQAEMASYQQCYQTQSERFYLLPPGISPDRIAPKNSDEIATATRQMLGIEDEQKLLLMVGSGFKTKGVDRSIRALAELPSEQRQRVQLKIAGQDSPERYLALAKKLGVASQVEFLGGRDDVPSLLLAADLLIHPAYRENTGTVLLEAMVAGTPVLASEVCGYSHYIRDYSMGFVVPSPLQLSLLSQQLSVLLFNSQIDWQANGRHFANTADIFSMPVRAAELITGSAQ</sequence>
<keyword evidence="3" id="KW-1185">Reference proteome</keyword>
<dbReference type="CDD" id="cd03801">
    <property type="entry name" value="GT4_PimA-like"/>
    <property type="match status" value="1"/>
</dbReference>
<keyword evidence="2" id="KW-0808">Transferase</keyword>